<name>A0A0G1U9L1_9BACT</name>
<sequence length="69" mass="7323">MLKDYFAGKSIAYTEKMVDTDDAAREEMMAVSGGFLGVPYTVITKDDGAKEGVIGFDKGKLDAILGLTG</sequence>
<evidence type="ECO:0000313" key="1">
    <source>
        <dbReference type="EMBL" id="KKU90784.1"/>
    </source>
</evidence>
<proteinExistence type="predicted"/>
<evidence type="ECO:0000313" key="2">
    <source>
        <dbReference type="Proteomes" id="UP000034956"/>
    </source>
</evidence>
<protein>
    <recommendedName>
        <fullName evidence="3">Glutaredoxin</fullName>
    </recommendedName>
</protein>
<comment type="caution">
    <text evidence="1">The sequence shown here is derived from an EMBL/GenBank/DDBJ whole genome shotgun (WGS) entry which is preliminary data.</text>
</comment>
<evidence type="ECO:0008006" key="3">
    <source>
        <dbReference type="Google" id="ProtNLM"/>
    </source>
</evidence>
<dbReference type="AlphaFoldDB" id="A0A0G1U9L1"/>
<gene>
    <name evidence="1" type="ORF">UY23_C0007G0008</name>
</gene>
<organism evidence="1 2">
    <name type="scientific">Candidatus Jorgensenbacteria bacterium GW2011_GWA1_48_11</name>
    <dbReference type="NCBI Taxonomy" id="1618660"/>
    <lineage>
        <taxon>Bacteria</taxon>
        <taxon>Candidatus Joergenseniibacteriota</taxon>
    </lineage>
</organism>
<dbReference type="Proteomes" id="UP000034956">
    <property type="component" value="Unassembled WGS sequence"/>
</dbReference>
<accession>A0A0G1U9L1</accession>
<reference evidence="1 2" key="1">
    <citation type="journal article" date="2015" name="Nature">
        <title>rRNA introns, odd ribosomes, and small enigmatic genomes across a large radiation of phyla.</title>
        <authorList>
            <person name="Brown C.T."/>
            <person name="Hug L.A."/>
            <person name="Thomas B.C."/>
            <person name="Sharon I."/>
            <person name="Castelle C.J."/>
            <person name="Singh A."/>
            <person name="Wilkins M.J."/>
            <person name="Williams K.H."/>
            <person name="Banfield J.F."/>
        </authorList>
    </citation>
    <scope>NUCLEOTIDE SEQUENCE [LARGE SCALE GENOMIC DNA]</scope>
</reference>
<dbReference type="EMBL" id="LCPF01000007">
    <property type="protein sequence ID" value="KKU90784.1"/>
    <property type="molecule type" value="Genomic_DNA"/>
</dbReference>
<dbReference type="Gene3D" id="3.40.30.10">
    <property type="entry name" value="Glutaredoxin"/>
    <property type="match status" value="1"/>
</dbReference>
<dbReference type="CDD" id="cd02976">
    <property type="entry name" value="NrdH"/>
    <property type="match status" value="1"/>
</dbReference>